<accession>A0A8E2I7J0</accession>
<dbReference type="Gene3D" id="1.25.40.10">
    <property type="entry name" value="Tetratricopeptide repeat domain"/>
    <property type="match status" value="1"/>
</dbReference>
<name>A0A8E2I7J0_9BACI</name>
<organism evidence="2 3">
    <name type="scientific">Heyndrickxia oleronia</name>
    <dbReference type="NCBI Taxonomy" id="38875"/>
    <lineage>
        <taxon>Bacteria</taxon>
        <taxon>Bacillati</taxon>
        <taxon>Bacillota</taxon>
        <taxon>Bacilli</taxon>
        <taxon>Bacillales</taxon>
        <taxon>Bacillaceae</taxon>
        <taxon>Heyndrickxia</taxon>
    </lineage>
</organism>
<dbReference type="SUPFAM" id="SSF47413">
    <property type="entry name" value="lambda repressor-like DNA-binding domains"/>
    <property type="match status" value="1"/>
</dbReference>
<gene>
    <name evidence="2" type="ORF">BWZ43_12010</name>
</gene>
<keyword evidence="3" id="KW-1185">Reference proteome</keyword>
<sequence>MNLEYLNLGEVLNSLRVYKRIEMVDLADNVCSVEDLILFEKGKKYPTLEQLASFADKLNVELNYFFDFSYTSHFNYVKNVFNLIDHYKKQRNYMAISNIIKTEKNNPIFLHASNRQYLLWHEGICSFYLEKNKVLAIQLLRDAIKLTNPSMQNLTESEIDILASIAIIEKDDNNYNEAINLFEEAIKNIDQLPYLIDSKIRIKILYSYAQVLTKVGEYLDSITFCKFGIQTCIDNEVSYQFADLHYQIGENYIKMGNIDSGIEYMNKASFLFETYEDHEYADLVKNEKKKLLGSLTY</sequence>
<dbReference type="CDD" id="cd00093">
    <property type="entry name" value="HTH_XRE"/>
    <property type="match status" value="1"/>
</dbReference>
<dbReference type="InterPro" id="IPR011990">
    <property type="entry name" value="TPR-like_helical_dom_sf"/>
</dbReference>
<dbReference type="InterPro" id="IPR001387">
    <property type="entry name" value="Cro/C1-type_HTH"/>
</dbReference>
<feature type="domain" description="HTH cro/C1-type" evidence="1">
    <location>
        <begin position="40"/>
        <end position="65"/>
    </location>
</feature>
<dbReference type="EMBL" id="MTLA01000132">
    <property type="protein sequence ID" value="OOP68171.1"/>
    <property type="molecule type" value="Genomic_DNA"/>
</dbReference>
<dbReference type="Pfam" id="PF18768">
    <property type="entry name" value="RNPP_C"/>
    <property type="match status" value="1"/>
</dbReference>
<dbReference type="Proteomes" id="UP000189761">
    <property type="component" value="Unassembled WGS sequence"/>
</dbReference>
<dbReference type="InterPro" id="IPR010982">
    <property type="entry name" value="Lambda_DNA-bd_dom_sf"/>
</dbReference>
<proteinExistence type="predicted"/>
<dbReference type="AlphaFoldDB" id="A0A8E2I7J0"/>
<dbReference type="PANTHER" id="PTHR37038:SF14">
    <property type="entry name" value="TRANSCRIPTIONAL ACTIVATOR"/>
    <property type="match status" value="1"/>
</dbReference>
<dbReference type="InterPro" id="IPR019734">
    <property type="entry name" value="TPR_rpt"/>
</dbReference>
<evidence type="ECO:0000313" key="2">
    <source>
        <dbReference type="EMBL" id="OOP68171.1"/>
    </source>
</evidence>
<evidence type="ECO:0000259" key="1">
    <source>
        <dbReference type="PROSITE" id="PS50943"/>
    </source>
</evidence>
<dbReference type="InterPro" id="IPR041315">
    <property type="entry name" value="PlcR_TPR"/>
</dbReference>
<dbReference type="PROSITE" id="PS50943">
    <property type="entry name" value="HTH_CROC1"/>
    <property type="match status" value="1"/>
</dbReference>
<protein>
    <recommendedName>
        <fullName evidence="1">HTH cro/C1-type domain-containing protein</fullName>
    </recommendedName>
</protein>
<dbReference type="SUPFAM" id="SSF48452">
    <property type="entry name" value="TPR-like"/>
    <property type="match status" value="1"/>
</dbReference>
<comment type="caution">
    <text evidence="2">The sequence shown here is derived from an EMBL/GenBank/DDBJ whole genome shotgun (WGS) entry which is preliminary data.</text>
</comment>
<dbReference type="SMART" id="SM00028">
    <property type="entry name" value="TPR"/>
    <property type="match status" value="2"/>
</dbReference>
<evidence type="ECO:0000313" key="3">
    <source>
        <dbReference type="Proteomes" id="UP000189761"/>
    </source>
</evidence>
<dbReference type="GO" id="GO:0003677">
    <property type="term" value="F:DNA binding"/>
    <property type="evidence" value="ECO:0007669"/>
    <property type="project" value="InterPro"/>
</dbReference>
<dbReference type="PANTHER" id="PTHR37038">
    <property type="entry name" value="TRANSCRIPTIONAL REGULATOR-RELATED"/>
    <property type="match status" value="1"/>
</dbReference>
<reference evidence="2 3" key="1">
    <citation type="submission" date="2017-01" db="EMBL/GenBank/DDBJ databases">
        <title>Draft genome sequence of Bacillus oleronius.</title>
        <authorList>
            <person name="Allam M."/>
        </authorList>
    </citation>
    <scope>NUCLEOTIDE SEQUENCE [LARGE SCALE GENOMIC DNA]</scope>
    <source>
        <strain evidence="2 3">DSM 9356</strain>
    </source>
</reference>
<dbReference type="RefSeq" id="WP_078110235.1">
    <property type="nucleotide sequence ID" value="NZ_CP065424.1"/>
</dbReference>
<dbReference type="InterPro" id="IPR053163">
    <property type="entry name" value="HTH-type_regulator_Rgg"/>
</dbReference>